<name>A0A072P8G4_9EURO</name>
<dbReference type="InterPro" id="IPR050523">
    <property type="entry name" value="AKR_Detox_Biosynth"/>
</dbReference>
<reference evidence="5 6" key="1">
    <citation type="submission" date="2013-03" db="EMBL/GenBank/DDBJ databases">
        <title>The Genome Sequence of Exophiala aquamarina CBS 119918.</title>
        <authorList>
            <consortium name="The Broad Institute Genomics Platform"/>
            <person name="Cuomo C."/>
            <person name="de Hoog S."/>
            <person name="Gorbushina A."/>
            <person name="Walker B."/>
            <person name="Young S.K."/>
            <person name="Zeng Q."/>
            <person name="Gargeya S."/>
            <person name="Fitzgerald M."/>
            <person name="Haas B."/>
            <person name="Abouelleil A."/>
            <person name="Allen A.W."/>
            <person name="Alvarado L."/>
            <person name="Arachchi H.M."/>
            <person name="Berlin A.M."/>
            <person name="Chapman S.B."/>
            <person name="Gainer-Dewar J."/>
            <person name="Goldberg J."/>
            <person name="Griggs A."/>
            <person name="Gujja S."/>
            <person name="Hansen M."/>
            <person name="Howarth C."/>
            <person name="Imamovic A."/>
            <person name="Ireland A."/>
            <person name="Larimer J."/>
            <person name="McCowan C."/>
            <person name="Murphy C."/>
            <person name="Pearson M."/>
            <person name="Poon T.W."/>
            <person name="Priest M."/>
            <person name="Roberts A."/>
            <person name="Saif S."/>
            <person name="Shea T."/>
            <person name="Sisk P."/>
            <person name="Sykes S."/>
            <person name="Wortman J."/>
            <person name="Nusbaum C."/>
            <person name="Birren B."/>
        </authorList>
    </citation>
    <scope>NUCLEOTIDE SEQUENCE [LARGE SCALE GENOMIC DNA]</scope>
    <source>
        <strain evidence="5 6">CBS 119918</strain>
    </source>
</reference>
<dbReference type="VEuPathDB" id="FungiDB:A1O9_08328"/>
<comment type="similarity">
    <text evidence="2">Belongs to the aldo/keto reductase family. Aldo/keto reductase 2 subfamily.</text>
</comment>
<evidence type="ECO:0000256" key="1">
    <source>
        <dbReference type="ARBA" id="ARBA00023002"/>
    </source>
</evidence>
<protein>
    <submittedName>
        <fullName evidence="5">Alcohol dehydrogenase</fullName>
    </submittedName>
</protein>
<dbReference type="InterPro" id="IPR023210">
    <property type="entry name" value="NADP_OxRdtase_dom"/>
</dbReference>
<dbReference type="SUPFAM" id="SSF51430">
    <property type="entry name" value="NAD(P)-linked oxidoreductase"/>
    <property type="match status" value="1"/>
</dbReference>
<organism evidence="5 6">
    <name type="scientific">Exophiala aquamarina CBS 119918</name>
    <dbReference type="NCBI Taxonomy" id="1182545"/>
    <lineage>
        <taxon>Eukaryota</taxon>
        <taxon>Fungi</taxon>
        <taxon>Dikarya</taxon>
        <taxon>Ascomycota</taxon>
        <taxon>Pezizomycotina</taxon>
        <taxon>Eurotiomycetes</taxon>
        <taxon>Chaetothyriomycetidae</taxon>
        <taxon>Chaetothyriales</taxon>
        <taxon>Herpotrichiellaceae</taxon>
        <taxon>Exophiala</taxon>
    </lineage>
</organism>
<keyword evidence="3" id="KW-0472">Membrane</keyword>
<dbReference type="Proteomes" id="UP000027920">
    <property type="component" value="Unassembled WGS sequence"/>
</dbReference>
<dbReference type="GO" id="GO:0016491">
    <property type="term" value="F:oxidoreductase activity"/>
    <property type="evidence" value="ECO:0007669"/>
    <property type="project" value="UniProtKB-KW"/>
</dbReference>
<dbReference type="Pfam" id="PF00248">
    <property type="entry name" value="Aldo_ket_red"/>
    <property type="match status" value="1"/>
</dbReference>
<keyword evidence="3" id="KW-0812">Transmembrane</keyword>
<gene>
    <name evidence="5" type="ORF">A1O9_08328</name>
</gene>
<keyword evidence="1" id="KW-0560">Oxidoreductase</keyword>
<proteinExistence type="inferred from homology"/>
<keyword evidence="3" id="KW-1133">Transmembrane helix</keyword>
<evidence type="ECO:0000256" key="3">
    <source>
        <dbReference type="SAM" id="Phobius"/>
    </source>
</evidence>
<dbReference type="PANTHER" id="PTHR43364">
    <property type="entry name" value="NADH-SPECIFIC METHYLGLYOXAL REDUCTASE-RELATED"/>
    <property type="match status" value="1"/>
</dbReference>
<dbReference type="GeneID" id="25283241"/>
<dbReference type="Gene3D" id="3.20.20.100">
    <property type="entry name" value="NADP-dependent oxidoreductase domain"/>
    <property type="match status" value="1"/>
</dbReference>
<feature type="transmembrane region" description="Helical" evidence="3">
    <location>
        <begin position="15"/>
        <end position="37"/>
    </location>
</feature>
<dbReference type="OrthoDB" id="1720422at2759"/>
<evidence type="ECO:0000313" key="6">
    <source>
        <dbReference type="Proteomes" id="UP000027920"/>
    </source>
</evidence>
<evidence type="ECO:0000256" key="2">
    <source>
        <dbReference type="ARBA" id="ARBA00038157"/>
    </source>
</evidence>
<keyword evidence="6" id="KW-1185">Reference proteome</keyword>
<dbReference type="HOGENOM" id="CLU_023205_17_5_1"/>
<dbReference type="InterPro" id="IPR036812">
    <property type="entry name" value="NAD(P)_OxRdtase_dom_sf"/>
</dbReference>
<comment type="caution">
    <text evidence="5">The sequence shown here is derived from an EMBL/GenBank/DDBJ whole genome shotgun (WGS) entry which is preliminary data.</text>
</comment>
<dbReference type="PANTHER" id="PTHR43364:SF15">
    <property type="entry name" value="ARYL-ALCOHOL DEHYDROGENASE AAD16-RELATED"/>
    <property type="match status" value="1"/>
</dbReference>
<dbReference type="STRING" id="1182545.A0A072P8G4"/>
<dbReference type="AlphaFoldDB" id="A0A072P8G4"/>
<feature type="domain" description="NADP-dependent oxidoreductase" evidence="4">
    <location>
        <begin position="2"/>
        <end position="108"/>
    </location>
</feature>
<dbReference type="EMBL" id="AMGV01000007">
    <property type="protein sequence ID" value="KEF55578.1"/>
    <property type="molecule type" value="Genomic_DNA"/>
</dbReference>
<evidence type="ECO:0000259" key="4">
    <source>
        <dbReference type="Pfam" id="PF00248"/>
    </source>
</evidence>
<sequence length="115" mass="12782">MQNYLNLIYEEEREILPYCIATGVGIIPWSLVARGVLARPWNSERTLWEETDAYISALIDRESAADEAVVGRVEEVANKRGVPMAAIASAWVLTKGANHILGLSSIEESTRPLKR</sequence>
<dbReference type="RefSeq" id="XP_013258168.1">
    <property type="nucleotide sequence ID" value="XM_013402714.1"/>
</dbReference>
<evidence type="ECO:0000313" key="5">
    <source>
        <dbReference type="EMBL" id="KEF55578.1"/>
    </source>
</evidence>
<accession>A0A072P8G4</accession>